<evidence type="ECO:0000256" key="13">
    <source>
        <dbReference type="PROSITE-ProRule" id="PRU10141"/>
    </source>
</evidence>
<evidence type="ECO:0000313" key="17">
    <source>
        <dbReference type="EnsemblPlants" id="OGLUM01G39420.1"/>
    </source>
</evidence>
<reference evidence="17" key="3">
    <citation type="submission" date="2018-05" db="EMBL/GenBank/DDBJ databases">
        <title>OgluRS3 (Oryza glumaepatula Reference Sequence Version 3).</title>
        <authorList>
            <person name="Zhang J."/>
            <person name="Kudrna D."/>
            <person name="Lee S."/>
            <person name="Talag J."/>
            <person name="Welchert J."/>
            <person name="Wing R.A."/>
        </authorList>
    </citation>
    <scope>NUCLEOTIDE SEQUENCE [LARGE SCALE GENOMIC DNA]</scope>
</reference>
<dbReference type="Gramene" id="OGLUM01G39420.1">
    <property type="protein sequence ID" value="OGLUM01G39420.1"/>
    <property type="gene ID" value="OGLUM01G39420"/>
</dbReference>
<dbReference type="Gene3D" id="1.10.510.10">
    <property type="entry name" value="Transferase(Phosphotransferase) domain 1"/>
    <property type="match status" value="1"/>
</dbReference>
<keyword evidence="6" id="KW-0677">Repeat</keyword>
<evidence type="ECO:0000256" key="2">
    <source>
        <dbReference type="ARBA" id="ARBA00022475"/>
    </source>
</evidence>
<dbReference type="FunFam" id="3.30.200.20:FF:000295">
    <property type="entry name" value="probable LRR receptor-like serine/threonine-protein kinase IRK"/>
    <property type="match status" value="1"/>
</dbReference>
<evidence type="ECO:0000313" key="18">
    <source>
        <dbReference type="Proteomes" id="UP000026961"/>
    </source>
</evidence>
<dbReference type="PRINTS" id="PR00019">
    <property type="entry name" value="LEURICHRPT"/>
</dbReference>
<keyword evidence="7 13" id="KW-0547">Nucleotide-binding</keyword>
<dbReference type="InterPro" id="IPR003591">
    <property type="entry name" value="Leu-rich_rpt_typical-subtyp"/>
</dbReference>
<dbReference type="Pfam" id="PF08263">
    <property type="entry name" value="LRRNT_2"/>
    <property type="match status" value="1"/>
</dbReference>
<dbReference type="GO" id="GO:0005886">
    <property type="term" value="C:plasma membrane"/>
    <property type="evidence" value="ECO:0007669"/>
    <property type="project" value="UniProtKB-SubCell"/>
</dbReference>
<evidence type="ECO:0000256" key="1">
    <source>
        <dbReference type="ARBA" id="ARBA00004251"/>
    </source>
</evidence>
<evidence type="ECO:0000256" key="8">
    <source>
        <dbReference type="ARBA" id="ARBA00022840"/>
    </source>
</evidence>
<dbReference type="GO" id="GO:0005524">
    <property type="term" value="F:ATP binding"/>
    <property type="evidence" value="ECO:0007669"/>
    <property type="project" value="UniProtKB-UniRule"/>
</dbReference>
<keyword evidence="12" id="KW-0325">Glycoprotein</keyword>
<evidence type="ECO:0000256" key="4">
    <source>
        <dbReference type="ARBA" id="ARBA00022692"/>
    </source>
</evidence>
<dbReference type="InterPro" id="IPR001611">
    <property type="entry name" value="Leu-rich_rpt"/>
</dbReference>
<dbReference type="eggNOG" id="ENOG502QT06">
    <property type="taxonomic scope" value="Eukaryota"/>
</dbReference>
<feature type="domain" description="Protein kinase" evidence="16">
    <location>
        <begin position="1089"/>
        <end position="1361"/>
    </location>
</feature>
<dbReference type="InterPro" id="IPR050994">
    <property type="entry name" value="At_inactive_RLKs"/>
</dbReference>
<dbReference type="Gene3D" id="3.80.10.10">
    <property type="entry name" value="Ribonuclease Inhibitor"/>
    <property type="match status" value="3"/>
</dbReference>
<dbReference type="PROSITE" id="PS00107">
    <property type="entry name" value="PROTEIN_KINASE_ATP"/>
    <property type="match status" value="1"/>
</dbReference>
<dbReference type="PROSITE" id="PS50011">
    <property type="entry name" value="PROTEIN_KINASE_DOM"/>
    <property type="match status" value="1"/>
</dbReference>
<proteinExistence type="predicted"/>
<dbReference type="CDD" id="cd14066">
    <property type="entry name" value="STKc_IRAK"/>
    <property type="match status" value="1"/>
</dbReference>
<comment type="subcellular location">
    <subcellularLocation>
        <location evidence="1">Cell membrane</location>
        <topology evidence="1">Single-pass type I membrane protein</topology>
    </subcellularLocation>
</comment>
<evidence type="ECO:0000256" key="10">
    <source>
        <dbReference type="ARBA" id="ARBA00023136"/>
    </source>
</evidence>
<dbReference type="SMART" id="SM00369">
    <property type="entry name" value="LRR_TYP"/>
    <property type="match status" value="6"/>
</dbReference>
<dbReference type="PANTHER" id="PTHR48010">
    <property type="entry name" value="OS05G0588300 PROTEIN"/>
    <property type="match status" value="1"/>
</dbReference>
<evidence type="ECO:0000256" key="11">
    <source>
        <dbReference type="ARBA" id="ARBA00023170"/>
    </source>
</evidence>
<keyword evidence="2" id="KW-1003">Cell membrane</keyword>
<feature type="region of interest" description="Disordered" evidence="14">
    <location>
        <begin position="36"/>
        <end position="66"/>
    </location>
</feature>
<evidence type="ECO:0000256" key="9">
    <source>
        <dbReference type="ARBA" id="ARBA00022989"/>
    </source>
</evidence>
<reference evidence="17" key="1">
    <citation type="submission" date="2013-08" db="EMBL/GenBank/DDBJ databases">
        <title>Oryza genome evolution.</title>
        <authorList>
            <person name="Wing R.A."/>
            <person name="Panaud O."/>
            <person name="Oliveira A.C."/>
        </authorList>
    </citation>
    <scope>NUCLEOTIDE SEQUENCE</scope>
</reference>
<evidence type="ECO:0000256" key="14">
    <source>
        <dbReference type="SAM" id="MobiDB-lite"/>
    </source>
</evidence>
<evidence type="ECO:0000256" key="3">
    <source>
        <dbReference type="ARBA" id="ARBA00022614"/>
    </source>
</evidence>
<dbReference type="EnsemblPlants" id="OGLUM01G39420.1">
    <property type="protein sequence ID" value="OGLUM01G39420.1"/>
    <property type="gene ID" value="OGLUM01G39420"/>
</dbReference>
<dbReference type="Proteomes" id="UP000026961">
    <property type="component" value="Chromosome 1"/>
</dbReference>
<dbReference type="PANTHER" id="PTHR48010:SF93">
    <property type="entry name" value="PROTEIN KINASE DOMAIN-CONTAINING PROTEIN"/>
    <property type="match status" value="1"/>
</dbReference>
<dbReference type="FunFam" id="3.80.10.10:FF:000402">
    <property type="entry name" value="Putative LRR receptor-like serine/threonine-protein kinase IRK"/>
    <property type="match status" value="1"/>
</dbReference>
<organism evidence="17">
    <name type="scientific">Oryza glumipatula</name>
    <dbReference type="NCBI Taxonomy" id="40148"/>
    <lineage>
        <taxon>Eukaryota</taxon>
        <taxon>Viridiplantae</taxon>
        <taxon>Streptophyta</taxon>
        <taxon>Embryophyta</taxon>
        <taxon>Tracheophyta</taxon>
        <taxon>Spermatophyta</taxon>
        <taxon>Magnoliopsida</taxon>
        <taxon>Liliopsida</taxon>
        <taxon>Poales</taxon>
        <taxon>Poaceae</taxon>
        <taxon>BOP clade</taxon>
        <taxon>Oryzoideae</taxon>
        <taxon>Oryzeae</taxon>
        <taxon>Oryzinae</taxon>
        <taxon>Oryza</taxon>
    </lineage>
</organism>
<protein>
    <recommendedName>
        <fullName evidence="16">Protein kinase domain-containing protein</fullName>
    </recommendedName>
</protein>
<keyword evidence="11" id="KW-0675">Receptor</keyword>
<dbReference type="SUPFAM" id="SSF52058">
    <property type="entry name" value="L domain-like"/>
    <property type="match status" value="3"/>
</dbReference>
<keyword evidence="18" id="KW-1185">Reference proteome</keyword>
<dbReference type="Gene3D" id="3.30.200.20">
    <property type="entry name" value="Phosphorylase Kinase, domain 1"/>
    <property type="match status" value="1"/>
</dbReference>
<dbReference type="GO" id="GO:0004672">
    <property type="term" value="F:protein kinase activity"/>
    <property type="evidence" value="ECO:0007669"/>
    <property type="project" value="InterPro"/>
</dbReference>
<keyword evidence="3" id="KW-0433">Leucine-rich repeat</keyword>
<dbReference type="InterPro" id="IPR032675">
    <property type="entry name" value="LRR_dom_sf"/>
</dbReference>
<evidence type="ECO:0000256" key="5">
    <source>
        <dbReference type="ARBA" id="ARBA00022729"/>
    </source>
</evidence>
<dbReference type="InterPro" id="IPR011009">
    <property type="entry name" value="Kinase-like_dom_sf"/>
</dbReference>
<name>A0A0D9YGM6_9ORYZ</name>
<dbReference type="FunFam" id="3.80.10.10:FF:000413">
    <property type="entry name" value="Inactive leucine-rich repeat receptor-like protein kinase"/>
    <property type="match status" value="1"/>
</dbReference>
<reference evidence="17" key="2">
    <citation type="submission" date="2015-04" db="UniProtKB">
        <authorList>
            <consortium name="EnsemblPlants"/>
        </authorList>
    </citation>
    <scope>IDENTIFICATION</scope>
</reference>
<evidence type="ECO:0000259" key="16">
    <source>
        <dbReference type="PROSITE" id="PS50011"/>
    </source>
</evidence>
<dbReference type="Pfam" id="PF00560">
    <property type="entry name" value="LRR_1"/>
    <property type="match status" value="7"/>
</dbReference>
<dbReference type="SUPFAM" id="SSF56112">
    <property type="entry name" value="Protein kinase-like (PK-like)"/>
    <property type="match status" value="1"/>
</dbReference>
<evidence type="ECO:0000256" key="6">
    <source>
        <dbReference type="ARBA" id="ARBA00022737"/>
    </source>
</evidence>
<dbReference type="InterPro" id="IPR000719">
    <property type="entry name" value="Prot_kinase_dom"/>
</dbReference>
<evidence type="ECO:0000256" key="12">
    <source>
        <dbReference type="ARBA" id="ARBA00023180"/>
    </source>
</evidence>
<keyword evidence="9 15" id="KW-1133">Transmembrane helix</keyword>
<dbReference type="Pfam" id="PF07714">
    <property type="entry name" value="PK_Tyr_Ser-Thr"/>
    <property type="match status" value="1"/>
</dbReference>
<dbReference type="FunFam" id="1.10.510.10:FF:000267">
    <property type="entry name" value="probable LRR receptor-like serine/threonine-protein kinase IRK"/>
    <property type="match status" value="1"/>
</dbReference>
<dbReference type="InterPro" id="IPR001245">
    <property type="entry name" value="Ser-Thr/Tyr_kinase_cat_dom"/>
</dbReference>
<dbReference type="STRING" id="40148.A0A0D9YGM6"/>
<evidence type="ECO:0000256" key="15">
    <source>
        <dbReference type="SAM" id="Phobius"/>
    </source>
</evidence>
<dbReference type="Pfam" id="PF13855">
    <property type="entry name" value="LRR_8"/>
    <property type="match status" value="1"/>
</dbReference>
<keyword evidence="4 15" id="KW-0812">Transmembrane</keyword>
<feature type="transmembrane region" description="Helical" evidence="15">
    <location>
        <begin position="1010"/>
        <end position="1036"/>
    </location>
</feature>
<dbReference type="InterPro" id="IPR017441">
    <property type="entry name" value="Protein_kinase_ATP_BS"/>
</dbReference>
<keyword evidence="5" id="KW-0732">Signal</keyword>
<keyword evidence="10 15" id="KW-0472">Membrane</keyword>
<dbReference type="FunFam" id="3.80.10.10:FF:000275">
    <property type="entry name" value="Leucine-rich repeat receptor-like protein kinase"/>
    <property type="match status" value="1"/>
</dbReference>
<sequence length="1373" mass="148244">MASRKSLRRSALLQLPCGCFAETRVVLDEKTEHLQLPSHEETGFRNTAEGMGRSGGHGSPPPWRPSTRCHDENSVYANLLSNIGFNTGLEVCKAVGQSYNSLQNSVPMSNKFSCLHFPSHAAIWNTVLGMIIAWVGDKQQLYRNNILGINFSRTSYMHNASLFSCIGLLGVDSRQRKILPSPYISSSQCDLERTSTRPLGRGLVKILALLKEEDANGPTCDCHDDKTHCQEWIIFLSKLPEIIVFYFCVSCGGTLGQQSATFSELCIAVVEFFVKRKQKMITVPFRNTFPETFVDWVYHIRADAISSINKLPKHICIQHLISSQKAATKICWVALRITFIVYARAQIILMQNMIVWSKATGICMWTWISEAQGPPSPLLSASLTAPPLHHLHLLSKNLPCRRKWTRRRCDPSSPLRSPASSSSAREMAAASPLARLLAALLAVAAAATAATALTDDVLALVVFKTGVADPMGRLAAWTEDDDRPCSWPGVGCDARAGRVTSLSLPGASLSGRLPRALLRLDALASLSLPLNNLSGPVLPGLLAALPRLRSLDLSSNRLAAPVPAELFAQCRSIRALSLARNELSGYIPPAVTSCASLVSLNLSSNRLAGPIPDGLWSLPSLRSLDLSGNELSGSVPGGFPGSSSLRAVDLSRNLLAGEIPADVGEAALLKSLDVGHNLFTGGLPESLRRLSALRFLGVGGNALAGEVPSWIGEMWALERLDLSGNRFSGAIPDAIAKCKKMVEADLSRNALAGELPWWVFGLPLQRVSVAGNKLYGWVKVPADAALALRALDLSSNGFSGGIPPHITAFAGLQYLNMSSNSFAGQLPAGIGGMRLLEVLDVSANRLDGGVPPEIGGAVALRELRLGRNSFTGHIPSQIGNCSSLVALDLSHNNLTGSIPSTVGNLTSLEVVDLSKNKLNGTLPVELSNLLSLRIFDVSHNLLSGDLPNSRFFDNIPEAFLSDNQGLCSSRKNNSCIAIMPKPIVLNPNSSTNPLSQATPTAPSSMHHKKIILSVSTLIAIAGGGTIIIGVIIISVLNRRARATTSRSAPATALSDDYLSQSPENDASSGKLVMFGKGSPEFSAGGHALLNKDCELGRGGFGAVYKTVLRDGQPVAIKKLTVSSLVKSKDDFERQVKLLSKVRHHNVVALRGFYWTSSLQLLIYDYLPGGNLHKHLHECTEDNSLSWMERFDIILGVARGLTHLHQRGIIHYNLKSSNVLLDSNGEPRVGDYGLAKLLPMLDRYVLSSKIQSALGYMAPEFACKTVKITEKCDVYGFGVLVLEVLTGRRPVEYLEDDVVVLCDLVRSALEEGRLEDCMDPRLCGEFPMEEALPIIKLGLVCTSQVPSNRPDMGEVVNILELVRSPQDSLEDELV</sequence>
<dbReference type="InterPro" id="IPR013210">
    <property type="entry name" value="LRR_N_plant-typ"/>
</dbReference>
<evidence type="ECO:0000256" key="7">
    <source>
        <dbReference type="ARBA" id="ARBA00022741"/>
    </source>
</evidence>
<feature type="binding site" evidence="13">
    <location>
        <position position="1118"/>
    </location>
    <ligand>
        <name>ATP</name>
        <dbReference type="ChEBI" id="CHEBI:30616"/>
    </ligand>
</feature>
<accession>A0A0D9YGM6</accession>
<keyword evidence="8 13" id="KW-0067">ATP-binding</keyword>